<feature type="transmembrane region" description="Helical" evidence="8">
    <location>
        <begin position="46"/>
        <end position="65"/>
    </location>
</feature>
<feature type="transmembrane region" description="Helical" evidence="8">
    <location>
        <begin position="77"/>
        <end position="95"/>
    </location>
</feature>
<dbReference type="InterPro" id="IPR036259">
    <property type="entry name" value="MFS_trans_sf"/>
</dbReference>
<dbReference type="CDD" id="cd17388">
    <property type="entry name" value="MFS_TetA"/>
    <property type="match status" value="1"/>
</dbReference>
<dbReference type="RefSeq" id="WP_183612012.1">
    <property type="nucleotide sequence ID" value="NZ_JACICY010000002.1"/>
</dbReference>
<reference evidence="10 11" key="1">
    <citation type="submission" date="2020-08" db="EMBL/GenBank/DDBJ databases">
        <title>Genomic Encyclopedia of Type Strains, Phase IV (KMG-IV): sequencing the most valuable type-strain genomes for metagenomic binning, comparative biology and taxonomic classification.</title>
        <authorList>
            <person name="Goeker M."/>
        </authorList>
    </citation>
    <scope>NUCLEOTIDE SEQUENCE [LARGE SCALE GENOMIC DNA]</scope>
    <source>
        <strain evidence="10 11">DSM 14552</strain>
    </source>
</reference>
<dbReference type="PANTHER" id="PTHR23504">
    <property type="entry name" value="MAJOR FACILITATOR SUPERFAMILY DOMAIN-CONTAINING PROTEIN 10"/>
    <property type="match status" value="1"/>
</dbReference>
<dbReference type="GO" id="GO:0022857">
    <property type="term" value="F:transmembrane transporter activity"/>
    <property type="evidence" value="ECO:0007669"/>
    <property type="project" value="InterPro"/>
</dbReference>
<dbReference type="SUPFAM" id="SSF103473">
    <property type="entry name" value="MFS general substrate transporter"/>
    <property type="match status" value="1"/>
</dbReference>
<dbReference type="PANTHER" id="PTHR23504:SF15">
    <property type="entry name" value="MAJOR FACILITATOR SUPERFAMILY (MFS) PROFILE DOMAIN-CONTAINING PROTEIN"/>
    <property type="match status" value="1"/>
</dbReference>
<feature type="transmembrane region" description="Helical" evidence="8">
    <location>
        <begin position="307"/>
        <end position="328"/>
    </location>
</feature>
<comment type="caution">
    <text evidence="10">The sequence shown here is derived from an EMBL/GenBank/DDBJ whole genome shotgun (WGS) entry which is preliminary data.</text>
</comment>
<keyword evidence="11" id="KW-1185">Reference proteome</keyword>
<keyword evidence="6 8" id="KW-1133">Transmembrane helix</keyword>
<comment type="similarity">
    <text evidence="3">Belongs to the major facilitator superfamily. TCR/Tet family.</text>
</comment>
<evidence type="ECO:0000259" key="9">
    <source>
        <dbReference type="PROSITE" id="PS50850"/>
    </source>
</evidence>
<feature type="transmembrane region" description="Helical" evidence="8">
    <location>
        <begin position="252"/>
        <end position="271"/>
    </location>
</feature>
<dbReference type="InterPro" id="IPR020846">
    <property type="entry name" value="MFS_dom"/>
</dbReference>
<dbReference type="Proteomes" id="UP000562395">
    <property type="component" value="Unassembled WGS sequence"/>
</dbReference>
<organism evidence="10 11">
    <name type="scientific">Novosphingobium hassiacum</name>
    <dbReference type="NCBI Taxonomy" id="173676"/>
    <lineage>
        <taxon>Bacteria</taxon>
        <taxon>Pseudomonadati</taxon>
        <taxon>Pseudomonadota</taxon>
        <taxon>Alphaproteobacteria</taxon>
        <taxon>Sphingomonadales</taxon>
        <taxon>Sphingomonadaceae</taxon>
        <taxon>Novosphingobium</taxon>
    </lineage>
</organism>
<feature type="transmembrane region" description="Helical" evidence="8">
    <location>
        <begin position="163"/>
        <end position="183"/>
    </location>
</feature>
<comment type="subcellular location">
    <subcellularLocation>
        <location evidence="2">Membrane</location>
        <topology evidence="2">Multi-pass membrane protein</topology>
    </subcellularLocation>
</comment>
<dbReference type="PROSITE" id="PS50850">
    <property type="entry name" value="MFS"/>
    <property type="match status" value="1"/>
</dbReference>
<name>A0A7W6EV86_9SPHN</name>
<evidence type="ECO:0000313" key="11">
    <source>
        <dbReference type="Proteomes" id="UP000562395"/>
    </source>
</evidence>
<feature type="transmembrane region" description="Helical" evidence="8">
    <location>
        <begin position="340"/>
        <end position="359"/>
    </location>
</feature>
<dbReference type="Gene3D" id="1.20.1250.20">
    <property type="entry name" value="MFS general substrate transporter like domains"/>
    <property type="match status" value="1"/>
</dbReference>
<dbReference type="GO" id="GO:0016020">
    <property type="term" value="C:membrane"/>
    <property type="evidence" value="ECO:0007669"/>
    <property type="project" value="UniProtKB-SubCell"/>
</dbReference>
<evidence type="ECO:0000256" key="8">
    <source>
        <dbReference type="SAM" id="Phobius"/>
    </source>
</evidence>
<dbReference type="InterPro" id="IPR001958">
    <property type="entry name" value="Tet-R_TetA/multi-R_MdtG-like"/>
</dbReference>
<feature type="domain" description="Major facilitator superfamily (MFS) profile" evidence="9">
    <location>
        <begin position="6"/>
        <end position="402"/>
    </location>
</feature>
<dbReference type="PRINTS" id="PR01035">
    <property type="entry name" value="TCRTETA"/>
</dbReference>
<evidence type="ECO:0000256" key="4">
    <source>
        <dbReference type="ARBA" id="ARBA00022448"/>
    </source>
</evidence>
<evidence type="ECO:0000313" key="10">
    <source>
        <dbReference type="EMBL" id="MBB3859715.1"/>
    </source>
</evidence>
<feature type="transmembrane region" description="Helical" evidence="8">
    <location>
        <begin position="135"/>
        <end position="157"/>
    </location>
</feature>
<dbReference type="Pfam" id="PF07690">
    <property type="entry name" value="MFS_1"/>
    <property type="match status" value="1"/>
</dbReference>
<evidence type="ECO:0000256" key="5">
    <source>
        <dbReference type="ARBA" id="ARBA00022692"/>
    </source>
</evidence>
<accession>A0A7W6EV86</accession>
<sequence length="421" mass="44259">MTHRASFGIVFAIVMIDMLGFGIVAPVMPGLIMQLARVDVGTAAEYAGWLGAGYALMQFVFAPIIGNLSDRYGRRPVLLAAVLMLGLDYLLQAMAPQFWWLVIGRLLAGVTGASFSAAYAYIADVTPPEKRAANFGMIGLAFGFGFVVGPALGGLLGSISPRLPFYAAAALALTNFVFGLVFLKESLGRENRRPFDWRKANAVSTLKALRGQSPTVLWFVAALGMWQLAHVVYPAVWSFFAIAAYGFTVRDVGLALAVVGLTSALVQGVGLRLALPKLGERRAVLLGVAGLCASAVLYNVAHTHWQVYLAIAVGSLQGFVQPPIAAFNSRAVDARSQGELQGAVTSIGSIAAIVGPPLYTQALARFSGPNAIIDLPGMPMLLSAAISLITLALFWKGASLLTRETGGAALNAGQPSSSTSQ</sequence>
<proteinExistence type="inferred from homology"/>
<feature type="transmembrane region" description="Helical" evidence="8">
    <location>
        <begin position="101"/>
        <end position="123"/>
    </location>
</feature>
<evidence type="ECO:0000256" key="6">
    <source>
        <dbReference type="ARBA" id="ARBA00022989"/>
    </source>
</evidence>
<dbReference type="AlphaFoldDB" id="A0A7W6EV86"/>
<keyword evidence="4" id="KW-0813">Transport</keyword>
<keyword evidence="5 8" id="KW-0812">Transmembrane</keyword>
<evidence type="ECO:0000256" key="2">
    <source>
        <dbReference type="ARBA" id="ARBA00004141"/>
    </source>
</evidence>
<keyword evidence="7 8" id="KW-0472">Membrane</keyword>
<gene>
    <name evidence="10" type="ORF">GGQ88_000976</name>
</gene>
<feature type="transmembrane region" description="Helical" evidence="8">
    <location>
        <begin position="7"/>
        <end position="26"/>
    </location>
</feature>
<feature type="transmembrane region" description="Helical" evidence="8">
    <location>
        <begin position="283"/>
        <end position="301"/>
    </location>
</feature>
<comment type="function">
    <text evidence="1">Resistance to tetracycline by an active tetracycline efflux. This is an energy-dependent process that decreases the accumulation of the antibiotic in whole cells. This protein functions as a metal-tetracycline/H(+) antiporter.</text>
</comment>
<feature type="transmembrane region" description="Helical" evidence="8">
    <location>
        <begin position="216"/>
        <end position="240"/>
    </location>
</feature>
<evidence type="ECO:0000256" key="3">
    <source>
        <dbReference type="ARBA" id="ARBA00007520"/>
    </source>
</evidence>
<dbReference type="EMBL" id="JACICY010000002">
    <property type="protein sequence ID" value="MBB3859715.1"/>
    <property type="molecule type" value="Genomic_DNA"/>
</dbReference>
<feature type="transmembrane region" description="Helical" evidence="8">
    <location>
        <begin position="371"/>
        <end position="395"/>
    </location>
</feature>
<protein>
    <submittedName>
        <fullName evidence="10">DHA1 family tetracycline resistance protein-like MFS transporter</fullName>
    </submittedName>
</protein>
<dbReference type="InterPro" id="IPR011701">
    <property type="entry name" value="MFS"/>
</dbReference>
<evidence type="ECO:0000256" key="7">
    <source>
        <dbReference type="ARBA" id="ARBA00023136"/>
    </source>
</evidence>
<dbReference type="PROSITE" id="PS00216">
    <property type="entry name" value="SUGAR_TRANSPORT_1"/>
    <property type="match status" value="1"/>
</dbReference>
<evidence type="ECO:0000256" key="1">
    <source>
        <dbReference type="ARBA" id="ARBA00003279"/>
    </source>
</evidence>
<dbReference type="InterPro" id="IPR005829">
    <property type="entry name" value="Sugar_transporter_CS"/>
</dbReference>